<feature type="transmembrane region" description="Helical" evidence="1">
    <location>
        <begin position="7"/>
        <end position="31"/>
    </location>
</feature>
<evidence type="ECO:0000313" key="3">
    <source>
        <dbReference type="EMBL" id="WKN34660.1"/>
    </source>
</evidence>
<dbReference type="AlphaFoldDB" id="A0AA49JF60"/>
<reference evidence="3" key="2">
    <citation type="journal article" date="2024" name="Antonie Van Leeuwenhoek">
        <title>Roseihalotalea indica gen. nov., sp. nov., a halophilic Bacteroidetes from mesopelagic Southwest Indian Ocean with higher carbohydrate metabolic potential.</title>
        <authorList>
            <person name="Chen B."/>
            <person name="Zhang M."/>
            <person name="Lin D."/>
            <person name="Ye J."/>
            <person name="Tang K."/>
        </authorList>
    </citation>
    <scope>NUCLEOTIDE SEQUENCE</scope>
    <source>
        <strain evidence="3">TK19036</strain>
    </source>
</reference>
<dbReference type="InterPro" id="IPR032816">
    <property type="entry name" value="VTT_dom"/>
</dbReference>
<feature type="transmembrane region" description="Helical" evidence="1">
    <location>
        <begin position="130"/>
        <end position="154"/>
    </location>
</feature>
<feature type="transmembrane region" description="Helical" evidence="1">
    <location>
        <begin position="51"/>
        <end position="73"/>
    </location>
</feature>
<keyword evidence="1" id="KW-1133">Transmembrane helix</keyword>
<sequence>MSDREKFWFFARNLGRGLLWLSLLVGGFVLLKDRIDVDYFQWLAPIYEKPLLVYLIYSSSELLFGIIPPEIFMIWSLRLGKLANYILNIGALAVISYAAGVLGYLIGNYLNHTRLYAYLQKNVFGHYEQYFHRFGAFLIVVAALTPLPFSGVSMLIGSVEFPAKKYLVFASTRFLRFVAYSYIVWQANAL</sequence>
<dbReference type="Pfam" id="PF09335">
    <property type="entry name" value="VTT_dom"/>
    <property type="match status" value="1"/>
</dbReference>
<keyword evidence="1" id="KW-0472">Membrane</keyword>
<gene>
    <name evidence="3" type="ORF">K4G66_20005</name>
</gene>
<evidence type="ECO:0000256" key="1">
    <source>
        <dbReference type="SAM" id="Phobius"/>
    </source>
</evidence>
<dbReference type="EMBL" id="CP120682">
    <property type="protein sequence ID" value="WKN34660.1"/>
    <property type="molecule type" value="Genomic_DNA"/>
</dbReference>
<protein>
    <submittedName>
        <fullName evidence="3">VTT domain-containing protein</fullName>
    </submittedName>
</protein>
<evidence type="ECO:0000259" key="2">
    <source>
        <dbReference type="Pfam" id="PF09335"/>
    </source>
</evidence>
<feature type="transmembrane region" description="Helical" evidence="1">
    <location>
        <begin position="85"/>
        <end position="110"/>
    </location>
</feature>
<feature type="domain" description="VTT" evidence="2">
    <location>
        <begin position="73"/>
        <end position="185"/>
    </location>
</feature>
<accession>A0AA49JF60</accession>
<organism evidence="3">
    <name type="scientific">Roseihalotalea indica</name>
    <dbReference type="NCBI Taxonomy" id="2867963"/>
    <lineage>
        <taxon>Bacteria</taxon>
        <taxon>Pseudomonadati</taxon>
        <taxon>Bacteroidota</taxon>
        <taxon>Cytophagia</taxon>
        <taxon>Cytophagales</taxon>
        <taxon>Catalimonadaceae</taxon>
        <taxon>Roseihalotalea</taxon>
    </lineage>
</organism>
<reference evidence="3" key="1">
    <citation type="journal article" date="2023" name="Comput. Struct. Biotechnol. J.">
        <title>Discovery of a novel marine Bacteroidetes with a rich repertoire of carbohydrate-active enzymes.</title>
        <authorList>
            <person name="Chen B."/>
            <person name="Liu G."/>
            <person name="Chen Q."/>
            <person name="Wang H."/>
            <person name="Liu L."/>
            <person name="Tang K."/>
        </authorList>
    </citation>
    <scope>NUCLEOTIDE SEQUENCE</scope>
    <source>
        <strain evidence="3">TK19036</strain>
    </source>
</reference>
<name>A0AA49JF60_9BACT</name>
<proteinExistence type="predicted"/>
<keyword evidence="1" id="KW-0812">Transmembrane</keyword>